<proteinExistence type="predicted"/>
<keyword evidence="1" id="KW-0472">Membrane</keyword>
<keyword evidence="1" id="KW-0812">Transmembrane</keyword>
<accession>A0A9P8C552</accession>
<gene>
    <name evidence="2" type="ORF">BJ875DRAFT_34054</name>
</gene>
<protein>
    <submittedName>
        <fullName evidence="2">Uncharacterized protein</fullName>
    </submittedName>
</protein>
<sequence length="150" mass="16772">MQSFLCHFTRTASHRTWESHQEIFVFFILFFSTMGSGPLLLYYGPEEPLTRGSNELRSMPLCILHGLQPSLIRSTFGDDRSRQQMPLTVISGGCRLCLSLNLAAKLPDPREAILGLEGKYHLSMNASHTGRIELSQSDSTRMLPASVPCD</sequence>
<keyword evidence="1" id="KW-1133">Transmembrane helix</keyword>
<dbReference type="Proteomes" id="UP000824998">
    <property type="component" value="Unassembled WGS sequence"/>
</dbReference>
<reference evidence="2" key="1">
    <citation type="journal article" date="2021" name="IMA Fungus">
        <title>Genomic characterization of three marine fungi, including Emericellopsis atlantica sp. nov. with signatures of a generalist lifestyle and marine biomass degradation.</title>
        <authorList>
            <person name="Hagestad O.C."/>
            <person name="Hou L."/>
            <person name="Andersen J.H."/>
            <person name="Hansen E.H."/>
            <person name="Altermark B."/>
            <person name="Li C."/>
            <person name="Kuhnert E."/>
            <person name="Cox R.J."/>
            <person name="Crous P.W."/>
            <person name="Spatafora J.W."/>
            <person name="Lail K."/>
            <person name="Amirebrahimi M."/>
            <person name="Lipzen A."/>
            <person name="Pangilinan J."/>
            <person name="Andreopoulos W."/>
            <person name="Hayes R.D."/>
            <person name="Ng V."/>
            <person name="Grigoriev I.V."/>
            <person name="Jackson S.A."/>
            <person name="Sutton T.D.S."/>
            <person name="Dobson A.D.W."/>
            <person name="Rama T."/>
        </authorList>
    </citation>
    <scope>NUCLEOTIDE SEQUENCE</scope>
    <source>
        <strain evidence="2">TRa018bII</strain>
    </source>
</reference>
<feature type="transmembrane region" description="Helical" evidence="1">
    <location>
        <begin position="23"/>
        <end position="43"/>
    </location>
</feature>
<comment type="caution">
    <text evidence="2">The sequence shown here is derived from an EMBL/GenBank/DDBJ whole genome shotgun (WGS) entry which is preliminary data.</text>
</comment>
<evidence type="ECO:0000256" key="1">
    <source>
        <dbReference type="SAM" id="Phobius"/>
    </source>
</evidence>
<evidence type="ECO:0000313" key="3">
    <source>
        <dbReference type="Proteomes" id="UP000824998"/>
    </source>
</evidence>
<keyword evidence="3" id="KW-1185">Reference proteome</keyword>
<organism evidence="2 3">
    <name type="scientific">Amylocarpus encephaloides</name>
    <dbReference type="NCBI Taxonomy" id="45428"/>
    <lineage>
        <taxon>Eukaryota</taxon>
        <taxon>Fungi</taxon>
        <taxon>Dikarya</taxon>
        <taxon>Ascomycota</taxon>
        <taxon>Pezizomycotina</taxon>
        <taxon>Leotiomycetes</taxon>
        <taxon>Helotiales</taxon>
        <taxon>Helotiales incertae sedis</taxon>
        <taxon>Amylocarpus</taxon>
    </lineage>
</organism>
<dbReference type="EMBL" id="MU251485">
    <property type="protein sequence ID" value="KAG9233817.1"/>
    <property type="molecule type" value="Genomic_DNA"/>
</dbReference>
<name>A0A9P8C552_9HELO</name>
<evidence type="ECO:0000313" key="2">
    <source>
        <dbReference type="EMBL" id="KAG9233817.1"/>
    </source>
</evidence>
<dbReference type="AlphaFoldDB" id="A0A9P8C552"/>